<evidence type="ECO:0000256" key="3">
    <source>
        <dbReference type="SAM" id="Phobius"/>
    </source>
</evidence>
<evidence type="ECO:0000313" key="4">
    <source>
        <dbReference type="EMBL" id="SHF48867.1"/>
    </source>
</evidence>
<evidence type="ECO:0000256" key="2">
    <source>
        <dbReference type="SAM" id="MobiDB-lite"/>
    </source>
</evidence>
<keyword evidence="5" id="KW-1185">Reference proteome</keyword>
<dbReference type="OrthoDB" id="9808622at2"/>
<feature type="region of interest" description="Disordered" evidence="2">
    <location>
        <begin position="1"/>
        <end position="24"/>
    </location>
</feature>
<name>A0A1M5C2M6_9FLAO</name>
<accession>A0A1M5C2M6</accession>
<dbReference type="SMART" id="SM00028">
    <property type="entry name" value="TPR"/>
    <property type="match status" value="3"/>
</dbReference>
<sequence>MATYNKRGYKAPKEKVEGDENVKMDNQFLEDVPNVDEKDSATARTFDALDQTASRTEEWVARNQKFILGFLGGAALMTIGYLLYQKFVVEPNEQKATDDLYVAQQNFQAAVDAQDPKVQDSLFTLVVKGAEGKQSAVDLASQYSGTDSGNLANYYAGIAYLNLKKYDDAIKFLEAYKANDDFTGPIAVGAIGDAYAQKKDNAKALEYYEKAARAKANEFTTPRYLYKAGVMCVEMGKKADALKYFTEIKEQYESAPEAQQIDALIGMVK</sequence>
<protein>
    <submittedName>
        <fullName evidence="4">Tetratricopeptide repeat-containing protein</fullName>
    </submittedName>
</protein>
<dbReference type="EMBL" id="FQVQ01000010">
    <property type="protein sequence ID" value="SHF48867.1"/>
    <property type="molecule type" value="Genomic_DNA"/>
</dbReference>
<dbReference type="Pfam" id="PF13181">
    <property type="entry name" value="TPR_8"/>
    <property type="match status" value="1"/>
</dbReference>
<proteinExistence type="predicted"/>
<organism evidence="4 5">
    <name type="scientific">Flavobacterium fontis</name>
    <dbReference type="NCBI Taxonomy" id="1124188"/>
    <lineage>
        <taxon>Bacteria</taxon>
        <taxon>Pseudomonadati</taxon>
        <taxon>Bacteroidota</taxon>
        <taxon>Flavobacteriia</taxon>
        <taxon>Flavobacteriales</taxon>
        <taxon>Flavobacteriaceae</taxon>
        <taxon>Flavobacterium</taxon>
    </lineage>
</organism>
<gene>
    <name evidence="4" type="ORF">SAMN05444377_11071</name>
</gene>
<dbReference type="InterPro" id="IPR019734">
    <property type="entry name" value="TPR_rpt"/>
</dbReference>
<dbReference type="STRING" id="1124188.SAMN05444377_11071"/>
<keyword evidence="1" id="KW-0802">TPR repeat</keyword>
<dbReference type="Proteomes" id="UP000184147">
    <property type="component" value="Unassembled WGS sequence"/>
</dbReference>
<keyword evidence="3" id="KW-1133">Transmembrane helix</keyword>
<dbReference type="SUPFAM" id="SSF48452">
    <property type="entry name" value="TPR-like"/>
    <property type="match status" value="1"/>
</dbReference>
<dbReference type="InterPro" id="IPR011990">
    <property type="entry name" value="TPR-like_helical_dom_sf"/>
</dbReference>
<dbReference type="Pfam" id="PF13432">
    <property type="entry name" value="TPR_16"/>
    <property type="match status" value="1"/>
</dbReference>
<feature type="compositionally biased region" description="Basic and acidic residues" evidence="2">
    <location>
        <begin position="11"/>
        <end position="23"/>
    </location>
</feature>
<feature type="transmembrane region" description="Helical" evidence="3">
    <location>
        <begin position="66"/>
        <end position="84"/>
    </location>
</feature>
<reference evidence="4 5" key="1">
    <citation type="submission" date="2016-11" db="EMBL/GenBank/DDBJ databases">
        <authorList>
            <person name="Jaros S."/>
            <person name="Januszkiewicz K."/>
            <person name="Wedrychowicz H."/>
        </authorList>
    </citation>
    <scope>NUCLEOTIDE SEQUENCE [LARGE SCALE GENOMIC DNA]</scope>
    <source>
        <strain evidence="4 5">DSM 25660</strain>
    </source>
</reference>
<evidence type="ECO:0000313" key="5">
    <source>
        <dbReference type="Proteomes" id="UP000184147"/>
    </source>
</evidence>
<keyword evidence="3" id="KW-0472">Membrane</keyword>
<keyword evidence="3" id="KW-0812">Transmembrane</keyword>
<evidence type="ECO:0000256" key="1">
    <source>
        <dbReference type="PROSITE-ProRule" id="PRU00339"/>
    </source>
</evidence>
<dbReference type="PROSITE" id="PS50005">
    <property type="entry name" value="TPR"/>
    <property type="match status" value="1"/>
</dbReference>
<dbReference type="Gene3D" id="1.25.40.10">
    <property type="entry name" value="Tetratricopeptide repeat domain"/>
    <property type="match status" value="1"/>
</dbReference>
<feature type="repeat" description="TPR" evidence="1">
    <location>
        <begin position="185"/>
        <end position="218"/>
    </location>
</feature>
<dbReference type="AlphaFoldDB" id="A0A1M5C2M6"/>
<dbReference type="RefSeq" id="WP_073363697.1">
    <property type="nucleotide sequence ID" value="NZ_FQVQ01000010.1"/>
</dbReference>